<evidence type="ECO:0000313" key="2">
    <source>
        <dbReference type="EMBL" id="ATB26799.1"/>
    </source>
</evidence>
<dbReference type="InterPro" id="IPR047655">
    <property type="entry name" value="Transpos_IS630-like"/>
</dbReference>
<dbReference type="GO" id="GO:0004519">
    <property type="term" value="F:endonuclease activity"/>
    <property type="evidence" value="ECO:0007669"/>
    <property type="project" value="UniProtKB-KW"/>
</dbReference>
<dbReference type="KEGG" id="mbd:MEBOL_006703"/>
<dbReference type="Proteomes" id="UP000217289">
    <property type="component" value="Chromosome"/>
</dbReference>
<protein>
    <submittedName>
        <fullName evidence="4">Endonuclease DDE</fullName>
    </submittedName>
</protein>
<dbReference type="EMBL" id="CP022163">
    <property type="protein sequence ID" value="ATB31732.1"/>
    <property type="molecule type" value="Genomic_DNA"/>
</dbReference>
<dbReference type="KEGG" id="mbd:MEBOL_005196"/>
<dbReference type="InterPro" id="IPR038717">
    <property type="entry name" value="Tc1-like_DDE_dom"/>
</dbReference>
<dbReference type="GO" id="GO:0003676">
    <property type="term" value="F:nucleic acid binding"/>
    <property type="evidence" value="ECO:0007669"/>
    <property type="project" value="InterPro"/>
</dbReference>
<dbReference type="Pfam" id="PF13358">
    <property type="entry name" value="DDE_3"/>
    <property type="match status" value="1"/>
</dbReference>
<evidence type="ECO:0000313" key="4">
    <source>
        <dbReference type="EMBL" id="ATB31732.1"/>
    </source>
</evidence>
<evidence type="ECO:0000313" key="3">
    <source>
        <dbReference type="EMBL" id="ATB29830.1"/>
    </source>
</evidence>
<proteinExistence type="predicted"/>
<keyword evidence="4" id="KW-0540">Nuclease</keyword>
<dbReference type="EMBL" id="CP022163">
    <property type="protein sequence ID" value="ATB33214.1"/>
    <property type="molecule type" value="Genomic_DNA"/>
</dbReference>
<dbReference type="AlphaFoldDB" id="A0A250IKH5"/>
<accession>A0A250IKH5</accession>
<evidence type="ECO:0000313" key="6">
    <source>
        <dbReference type="Proteomes" id="UP000217289"/>
    </source>
</evidence>
<dbReference type="KEGG" id="mbd:MEBOL_003285"/>
<dbReference type="NCBIfam" id="NF033545">
    <property type="entry name" value="transpos_IS630"/>
    <property type="match status" value="1"/>
</dbReference>
<evidence type="ECO:0000259" key="1">
    <source>
        <dbReference type="Pfam" id="PF13358"/>
    </source>
</evidence>
<evidence type="ECO:0000313" key="5">
    <source>
        <dbReference type="EMBL" id="ATB33214.1"/>
    </source>
</evidence>
<dbReference type="InterPro" id="IPR036397">
    <property type="entry name" value="RNaseH_sf"/>
</dbReference>
<keyword evidence="4" id="KW-0255">Endonuclease</keyword>
<dbReference type="KEGG" id="mbd:MEBOL_000233"/>
<keyword evidence="6" id="KW-1185">Reference proteome</keyword>
<sequence>MSCWMRPAPAVRGSFPPLQRVEVEQLACCEPAGVGLQMMHWSTRSLALVARRRGIAPTLSHSTVALILREADLQPHRTRYWKTPTLDDTFRHKAAQVLWCYEQARQLAQRNEVVVCVDEKPNIQVLHGEQPVRPMQPGLIERREFEYVRRGTVNLLVKLVVHSGRMRSWHLERNNGECLRAVLPRLLGDHRDARRIHLIWDNAPSHTAGQTHDFLRTHYPHVRVLFTPAHASWLNQAELLLRAFAERYLRRGDWASRDEFVEHLDASWPEYNRFYAHPFTWSWTRAKMHSWVDRHLS</sequence>
<name>A0A250IKH5_9BACT</name>
<dbReference type="EMBL" id="CP022163">
    <property type="protein sequence ID" value="ATB29830.1"/>
    <property type="molecule type" value="Genomic_DNA"/>
</dbReference>
<dbReference type="Gene3D" id="3.30.420.10">
    <property type="entry name" value="Ribonuclease H-like superfamily/Ribonuclease H"/>
    <property type="match status" value="1"/>
</dbReference>
<gene>
    <name evidence="2" type="ORF">MEBOL_000233</name>
    <name evidence="3" type="ORF">MEBOL_003285</name>
    <name evidence="4" type="ORF">MEBOL_005196</name>
    <name evidence="5" type="ORF">MEBOL_006703</name>
</gene>
<feature type="domain" description="Tc1-like transposase DDE" evidence="1">
    <location>
        <begin position="114"/>
        <end position="260"/>
    </location>
</feature>
<reference evidence="4 6" key="1">
    <citation type="submission" date="2017-06" db="EMBL/GenBank/DDBJ databases">
        <authorList>
            <person name="Kim H.J."/>
            <person name="Triplett B.A."/>
        </authorList>
    </citation>
    <scope>NUCLEOTIDE SEQUENCE [LARGE SCALE GENOMIC DNA]</scope>
    <source>
        <strain evidence="4 6">DSM 14713</strain>
    </source>
</reference>
<dbReference type="EMBL" id="CP022163">
    <property type="protein sequence ID" value="ATB26799.1"/>
    <property type="molecule type" value="Genomic_DNA"/>
</dbReference>
<keyword evidence="4" id="KW-0378">Hydrolase</keyword>
<organism evidence="4 6">
    <name type="scientific">Melittangium boletus DSM 14713</name>
    <dbReference type="NCBI Taxonomy" id="1294270"/>
    <lineage>
        <taxon>Bacteria</taxon>
        <taxon>Pseudomonadati</taxon>
        <taxon>Myxococcota</taxon>
        <taxon>Myxococcia</taxon>
        <taxon>Myxococcales</taxon>
        <taxon>Cystobacterineae</taxon>
        <taxon>Archangiaceae</taxon>
        <taxon>Melittangium</taxon>
    </lineage>
</organism>